<dbReference type="SUPFAM" id="SSF46785">
    <property type="entry name" value="Winged helix' DNA-binding domain"/>
    <property type="match status" value="1"/>
</dbReference>
<name>A0ABU0U9I5_9SPHI</name>
<gene>
    <name evidence="2" type="ORF">QE382_003480</name>
</gene>
<dbReference type="Proteomes" id="UP001244640">
    <property type="component" value="Unassembled WGS sequence"/>
</dbReference>
<evidence type="ECO:0000259" key="1">
    <source>
        <dbReference type="Pfam" id="PF01638"/>
    </source>
</evidence>
<dbReference type="Pfam" id="PF01638">
    <property type="entry name" value="HxlR"/>
    <property type="match status" value="1"/>
</dbReference>
<dbReference type="EMBL" id="JAUTBA010000001">
    <property type="protein sequence ID" value="MDQ1151496.1"/>
    <property type="molecule type" value="Genomic_DNA"/>
</dbReference>
<dbReference type="Gene3D" id="1.10.10.10">
    <property type="entry name" value="Winged helix-like DNA-binding domain superfamily/Winged helix DNA-binding domain"/>
    <property type="match status" value="1"/>
</dbReference>
<accession>A0ABU0U9I5</accession>
<sequence>MFRNVYGDQKMFTRYYRTHADVQLCKLEDSAVVKRTVHAEESARVMYELTELCYQLRPINEELGEDNVPSRAIGQRDAAHVLQHGTTGQSM</sequence>
<proteinExistence type="predicted"/>
<reference evidence="2 3" key="1">
    <citation type="submission" date="2023-07" db="EMBL/GenBank/DDBJ databases">
        <title>Functional and genomic diversity of the sorghum phyllosphere microbiome.</title>
        <authorList>
            <person name="Shade A."/>
        </authorList>
    </citation>
    <scope>NUCLEOTIDE SEQUENCE [LARGE SCALE GENOMIC DNA]</scope>
    <source>
        <strain evidence="2 3">SORGH_AS_0892</strain>
    </source>
</reference>
<protein>
    <recommendedName>
        <fullName evidence="1">HTH hxlR-type domain-containing protein</fullName>
    </recommendedName>
</protein>
<feature type="domain" description="HTH hxlR-type" evidence="1">
    <location>
        <begin position="23"/>
        <end position="64"/>
    </location>
</feature>
<dbReference type="InterPro" id="IPR036390">
    <property type="entry name" value="WH_DNA-bd_sf"/>
</dbReference>
<evidence type="ECO:0000313" key="2">
    <source>
        <dbReference type="EMBL" id="MDQ1151496.1"/>
    </source>
</evidence>
<dbReference type="InterPro" id="IPR002577">
    <property type="entry name" value="HTH_HxlR"/>
</dbReference>
<organism evidence="2 3">
    <name type="scientific">Sphingobacterium zeae</name>
    <dbReference type="NCBI Taxonomy" id="1776859"/>
    <lineage>
        <taxon>Bacteria</taxon>
        <taxon>Pseudomonadati</taxon>
        <taxon>Bacteroidota</taxon>
        <taxon>Sphingobacteriia</taxon>
        <taxon>Sphingobacteriales</taxon>
        <taxon>Sphingobacteriaceae</taxon>
        <taxon>Sphingobacterium</taxon>
    </lineage>
</organism>
<comment type="caution">
    <text evidence="2">The sequence shown here is derived from an EMBL/GenBank/DDBJ whole genome shotgun (WGS) entry which is preliminary data.</text>
</comment>
<evidence type="ECO:0000313" key="3">
    <source>
        <dbReference type="Proteomes" id="UP001244640"/>
    </source>
</evidence>
<dbReference type="InterPro" id="IPR036388">
    <property type="entry name" value="WH-like_DNA-bd_sf"/>
</dbReference>
<keyword evidence="3" id="KW-1185">Reference proteome</keyword>